<organism evidence="2 3">
    <name type="scientific">Nitrosopumilus spindle-shaped virus</name>
    <dbReference type="NCBI Taxonomy" id="2508184"/>
    <lineage>
        <taxon>Viruses</taxon>
        <taxon>Viruses incertae sedis</taxon>
        <taxon>Thaspiviridae</taxon>
        <taxon>Nitmarvirus</taxon>
        <taxon>Nitmarvirus maris</taxon>
        <taxon>Nitmarvirus NSV1</taxon>
    </lineage>
</organism>
<accession>A0A514K323</accession>
<protein>
    <submittedName>
        <fullName evidence="2">Uncharacterized protein</fullName>
    </submittedName>
</protein>
<feature type="region of interest" description="Disordered" evidence="1">
    <location>
        <begin position="33"/>
        <end position="66"/>
    </location>
</feature>
<evidence type="ECO:0000256" key="1">
    <source>
        <dbReference type="SAM" id="MobiDB-lite"/>
    </source>
</evidence>
<evidence type="ECO:0000313" key="2">
    <source>
        <dbReference type="EMBL" id="QDI74040.1"/>
    </source>
</evidence>
<feature type="compositionally biased region" description="Basic residues" evidence="1">
    <location>
        <begin position="37"/>
        <end position="50"/>
    </location>
</feature>
<dbReference type="Proteomes" id="UP000320887">
    <property type="component" value="Segment"/>
</dbReference>
<dbReference type="EMBL" id="MK570056">
    <property type="protein sequence ID" value="QDI74040.1"/>
    <property type="molecule type" value="Genomic_DNA"/>
</dbReference>
<reference evidence="2 3" key="1">
    <citation type="submission" date="2019-02" db="EMBL/GenBank/DDBJ databases">
        <title>Spindle-shaped viruses infect a marine ammonia-oxidizing thaumarchaeon.</title>
        <authorList>
            <person name="Kim J.-G."/>
            <person name="Kim S.-J."/>
            <person name="Rhee S.-K."/>
        </authorList>
    </citation>
    <scope>NUCLEOTIDE SEQUENCE [LARGE SCALE GENOMIC DNA]</scope>
    <source>
        <strain evidence="2">NSV4</strain>
    </source>
</reference>
<sequence>MGDLKNRVEALEIVLEAQATINAEMQDRLSALEKNAGIKKPRKKASKKPSKKAEVKPSEDLEDPLE</sequence>
<evidence type="ECO:0000313" key="3">
    <source>
        <dbReference type="Proteomes" id="UP000320887"/>
    </source>
</evidence>
<name>A0A514K323_9VIRU</name>
<proteinExistence type="predicted"/>